<gene>
    <name evidence="2" type="ORF">A6E15_10060</name>
</gene>
<evidence type="ECO:0000313" key="3">
    <source>
        <dbReference type="Proteomes" id="UP000189370"/>
    </source>
</evidence>
<feature type="region of interest" description="Disordered" evidence="1">
    <location>
        <begin position="1"/>
        <end position="25"/>
    </location>
</feature>
<evidence type="ECO:0000256" key="1">
    <source>
        <dbReference type="SAM" id="MobiDB-lite"/>
    </source>
</evidence>
<evidence type="ECO:0000313" key="2">
    <source>
        <dbReference type="EMBL" id="OLZ41310.1"/>
    </source>
</evidence>
<feature type="compositionally biased region" description="Basic and acidic residues" evidence="1">
    <location>
        <begin position="1"/>
        <end position="13"/>
    </location>
</feature>
<dbReference type="AlphaFoldDB" id="A0A1S8AWY9"/>
<proteinExistence type="predicted"/>
<organism evidence="2 3">
    <name type="scientific">Natrinema saccharevitans</name>
    <dbReference type="NCBI Taxonomy" id="301967"/>
    <lineage>
        <taxon>Archaea</taxon>
        <taxon>Methanobacteriati</taxon>
        <taxon>Methanobacteriota</taxon>
        <taxon>Stenosarchaea group</taxon>
        <taxon>Halobacteria</taxon>
        <taxon>Halobacteriales</taxon>
        <taxon>Natrialbaceae</taxon>
        <taxon>Natrinema</taxon>
    </lineage>
</organism>
<protein>
    <recommendedName>
        <fullName evidence="4">Small CPxCG-related zinc finger protein</fullName>
    </recommendedName>
</protein>
<dbReference type="EMBL" id="LWLN01000001">
    <property type="protein sequence ID" value="OLZ41310.1"/>
    <property type="molecule type" value="Genomic_DNA"/>
</dbReference>
<sequence>MVAMARDRSNDRDSDADDDWSLPDCPNCGEPVTVSVVTGPDTSHLQPCGCTVPPATFAGFE</sequence>
<evidence type="ECO:0008006" key="4">
    <source>
        <dbReference type="Google" id="ProtNLM"/>
    </source>
</evidence>
<keyword evidence="3" id="KW-1185">Reference proteome</keyword>
<dbReference type="Proteomes" id="UP000189370">
    <property type="component" value="Unassembled WGS sequence"/>
</dbReference>
<accession>A0A1S8AWY9</accession>
<name>A0A1S8AWY9_9EURY</name>
<reference evidence="3" key="1">
    <citation type="submission" date="2016-04" db="EMBL/GenBank/DDBJ databases">
        <authorList>
            <person name="Chen S.-C."/>
            <person name="Lai M.-C."/>
        </authorList>
    </citation>
    <scope>NUCLEOTIDE SEQUENCE [LARGE SCALE GENOMIC DNA]</scope>
    <source>
        <strain evidence="3">AB14</strain>
    </source>
</reference>
<comment type="caution">
    <text evidence="2">The sequence shown here is derived from an EMBL/GenBank/DDBJ whole genome shotgun (WGS) entry which is preliminary data.</text>
</comment>